<name>A0A3S4GFR0_SERRU</name>
<keyword evidence="1" id="KW-0472">Membrane</keyword>
<feature type="transmembrane region" description="Helical" evidence="1">
    <location>
        <begin position="101"/>
        <end position="120"/>
    </location>
</feature>
<dbReference type="InterPro" id="IPR010654">
    <property type="entry name" value="Phage_lambda_tail_I"/>
</dbReference>
<keyword evidence="1" id="KW-0812">Transmembrane</keyword>
<organism evidence="2 3">
    <name type="scientific">Serratia rubidaea</name>
    <name type="common">Serratia marinorubra</name>
    <dbReference type="NCBI Taxonomy" id="61652"/>
    <lineage>
        <taxon>Bacteria</taxon>
        <taxon>Pseudomonadati</taxon>
        <taxon>Pseudomonadota</taxon>
        <taxon>Gammaproteobacteria</taxon>
        <taxon>Enterobacterales</taxon>
        <taxon>Yersiniaceae</taxon>
        <taxon>Serratia</taxon>
    </lineage>
</organism>
<accession>A0A3S4GFR0</accession>
<gene>
    <name evidence="2" type="ORF">NCTC9419_00438</name>
</gene>
<protein>
    <submittedName>
        <fullName evidence="2">Phage-related protein, tail component</fullName>
    </submittedName>
</protein>
<dbReference type="Proteomes" id="UP000271603">
    <property type="component" value="Chromosome"/>
</dbReference>
<sequence length="204" mass="21493">MPIIIPEVKTIRLYGVLGALFGREHRMAVDSPIEAIKALSTVIPGFQRYLLNSKDMGLTYAVFEGRRNLRKDDLPLSSNGADIRIAPVIIGSKKAGVFQTILGAVMVAVGVITGVMTSWTGIGGTIGYGLAMSGASMMLGGVVQMLSPMQGGLASRQDPDNKPSYAFGGPVNTIAQGNPVPILYGRRRIGGAIISAGIYAEDQQ</sequence>
<feature type="transmembrane region" description="Helical" evidence="1">
    <location>
        <begin position="126"/>
        <end position="146"/>
    </location>
</feature>
<evidence type="ECO:0000313" key="2">
    <source>
        <dbReference type="EMBL" id="VEA68441.1"/>
    </source>
</evidence>
<reference evidence="2 3" key="1">
    <citation type="submission" date="2018-12" db="EMBL/GenBank/DDBJ databases">
        <authorList>
            <consortium name="Pathogen Informatics"/>
        </authorList>
    </citation>
    <scope>NUCLEOTIDE SEQUENCE [LARGE SCALE GENOMIC DNA]</scope>
    <source>
        <strain evidence="2 3">NCTC9419</strain>
    </source>
</reference>
<dbReference type="Pfam" id="PF06805">
    <property type="entry name" value="Lambda_tail_I"/>
    <property type="match status" value="1"/>
</dbReference>
<evidence type="ECO:0000256" key="1">
    <source>
        <dbReference type="SAM" id="Phobius"/>
    </source>
</evidence>
<dbReference type="EMBL" id="LR134155">
    <property type="protein sequence ID" value="VEA68441.1"/>
    <property type="molecule type" value="Genomic_DNA"/>
</dbReference>
<evidence type="ECO:0000313" key="3">
    <source>
        <dbReference type="Proteomes" id="UP000271603"/>
    </source>
</evidence>
<proteinExistence type="predicted"/>
<keyword evidence="1" id="KW-1133">Transmembrane helix</keyword>
<dbReference type="AlphaFoldDB" id="A0A3S4GFR0"/>